<dbReference type="Proteomes" id="UP000464178">
    <property type="component" value="Chromosome"/>
</dbReference>
<proteinExistence type="predicted"/>
<name>A0A6P2DC60_9BACT</name>
<dbReference type="RefSeq" id="WP_162671428.1">
    <property type="nucleotide sequence ID" value="NZ_LR593886.1"/>
</dbReference>
<evidence type="ECO:0000313" key="2">
    <source>
        <dbReference type="Proteomes" id="UP000464178"/>
    </source>
</evidence>
<dbReference type="KEGG" id="gms:SOIL9_04630"/>
<protein>
    <submittedName>
        <fullName evidence="1">Uncharacterized protein</fullName>
    </submittedName>
</protein>
<keyword evidence="2" id="KW-1185">Reference proteome</keyword>
<reference evidence="1 2" key="1">
    <citation type="submission" date="2019-05" db="EMBL/GenBank/DDBJ databases">
        <authorList>
            <consortium name="Science for Life Laboratories"/>
        </authorList>
    </citation>
    <scope>NUCLEOTIDE SEQUENCE [LARGE SCALE GENOMIC DNA]</scope>
    <source>
        <strain evidence="1">Soil9</strain>
    </source>
</reference>
<gene>
    <name evidence="1" type="ORF">SOIL9_04630</name>
</gene>
<dbReference type="AlphaFoldDB" id="A0A6P2DC60"/>
<organism evidence="1 2">
    <name type="scientific">Gemmata massiliana</name>
    <dbReference type="NCBI Taxonomy" id="1210884"/>
    <lineage>
        <taxon>Bacteria</taxon>
        <taxon>Pseudomonadati</taxon>
        <taxon>Planctomycetota</taxon>
        <taxon>Planctomycetia</taxon>
        <taxon>Gemmatales</taxon>
        <taxon>Gemmataceae</taxon>
        <taxon>Gemmata</taxon>
    </lineage>
</organism>
<accession>A0A6P2DC60</accession>
<sequence>MSATMAVAQGQEKKWDGETFDAKLTVRRWDKQGKQFIKEQGDVPAFKGENKDGEVMFWVKSVGTTNSMPLVDSELTDDKGTVWVVTKSTKLGGNVPAYSCVVEKKKP</sequence>
<dbReference type="EMBL" id="LR593886">
    <property type="protein sequence ID" value="VTR97945.1"/>
    <property type="molecule type" value="Genomic_DNA"/>
</dbReference>
<evidence type="ECO:0000313" key="1">
    <source>
        <dbReference type="EMBL" id="VTR97945.1"/>
    </source>
</evidence>